<keyword evidence="1" id="KW-1133">Transmembrane helix</keyword>
<organism evidence="2 3">
    <name type="scientific">Roseiconus nitratireducens</name>
    <dbReference type="NCBI Taxonomy" id="2605748"/>
    <lineage>
        <taxon>Bacteria</taxon>
        <taxon>Pseudomonadati</taxon>
        <taxon>Planctomycetota</taxon>
        <taxon>Planctomycetia</taxon>
        <taxon>Pirellulales</taxon>
        <taxon>Pirellulaceae</taxon>
        <taxon>Roseiconus</taxon>
    </lineage>
</organism>
<sequence>MTTFHQRCPSCQRELELPAEAAGKRAICPACETEFVAQDRSPNVPVRPIKIPKTFRRIPIETVLAETRLVFTERRRPLLLPFLLPTVIVFLGILVPLVYLDGLAERDGAAAIAGGVALAPVALLILTYALWVGIRLSQAVCDAGPDDRAPQPLRWTQWAIPQGRSFVALLVVVTLASAIAALLIAALVMAIRSAETMPNLAARIPIYVLASSLVFGAGVFLLTRFWPLFPLSMRLDASKRVFRVAWWMTGPNTMTSFLMTIITMVVVGLCCVLFGVLLPIALPIILLMFVVAARLIDGSPIAALHWEPTADEVAEP</sequence>
<dbReference type="Proteomes" id="UP000324479">
    <property type="component" value="Unassembled WGS sequence"/>
</dbReference>
<reference evidence="2 3" key="1">
    <citation type="submission" date="2019-08" db="EMBL/GenBank/DDBJ databases">
        <authorList>
            <person name="Dhanesh K."/>
            <person name="Kumar G."/>
            <person name="Sasikala C."/>
            <person name="Venkata Ramana C."/>
        </authorList>
    </citation>
    <scope>NUCLEOTIDE SEQUENCE [LARGE SCALE GENOMIC DNA]</scope>
    <source>
        <strain evidence="2 3">JC645</strain>
    </source>
</reference>
<feature type="transmembrane region" description="Helical" evidence="1">
    <location>
        <begin position="204"/>
        <end position="223"/>
    </location>
</feature>
<feature type="transmembrane region" description="Helical" evidence="1">
    <location>
        <begin position="244"/>
        <end position="266"/>
    </location>
</feature>
<feature type="transmembrane region" description="Helical" evidence="1">
    <location>
        <begin position="111"/>
        <end position="131"/>
    </location>
</feature>
<comment type="caution">
    <text evidence="2">The sequence shown here is derived from an EMBL/GenBank/DDBJ whole genome shotgun (WGS) entry which is preliminary data.</text>
</comment>
<accession>A0A5M6DH76</accession>
<dbReference type="EMBL" id="VWOX01000001">
    <property type="protein sequence ID" value="KAA5546894.1"/>
    <property type="molecule type" value="Genomic_DNA"/>
</dbReference>
<protein>
    <submittedName>
        <fullName evidence="2">Uncharacterized protein</fullName>
    </submittedName>
</protein>
<name>A0A5M6DH76_9BACT</name>
<keyword evidence="1" id="KW-0472">Membrane</keyword>
<evidence type="ECO:0000313" key="2">
    <source>
        <dbReference type="EMBL" id="KAA5546894.1"/>
    </source>
</evidence>
<evidence type="ECO:0000313" key="3">
    <source>
        <dbReference type="Proteomes" id="UP000324479"/>
    </source>
</evidence>
<evidence type="ECO:0000256" key="1">
    <source>
        <dbReference type="SAM" id="Phobius"/>
    </source>
</evidence>
<dbReference type="AlphaFoldDB" id="A0A5M6DH76"/>
<feature type="transmembrane region" description="Helical" evidence="1">
    <location>
        <begin position="166"/>
        <end position="192"/>
    </location>
</feature>
<feature type="transmembrane region" description="Helical" evidence="1">
    <location>
        <begin position="78"/>
        <end position="99"/>
    </location>
</feature>
<proteinExistence type="predicted"/>
<feature type="transmembrane region" description="Helical" evidence="1">
    <location>
        <begin position="272"/>
        <end position="296"/>
    </location>
</feature>
<keyword evidence="1" id="KW-0812">Transmembrane</keyword>
<dbReference type="RefSeq" id="WP_150074001.1">
    <property type="nucleotide sequence ID" value="NZ_VWOX01000001.1"/>
</dbReference>
<gene>
    <name evidence="2" type="ORF">FYK55_00225</name>
</gene>
<keyword evidence="3" id="KW-1185">Reference proteome</keyword>